<feature type="region of interest" description="Disordered" evidence="2">
    <location>
        <begin position="423"/>
        <end position="472"/>
    </location>
</feature>
<evidence type="ECO:0000259" key="5">
    <source>
        <dbReference type="Pfam" id="PF13399"/>
    </source>
</evidence>
<evidence type="ECO:0000259" key="4">
    <source>
        <dbReference type="Pfam" id="PF03816"/>
    </source>
</evidence>
<keyword evidence="3" id="KW-1133">Transmembrane helix</keyword>
<dbReference type="InterPro" id="IPR050922">
    <property type="entry name" value="LytR/CpsA/Psr_CW_biosynth"/>
</dbReference>
<evidence type="ECO:0000256" key="1">
    <source>
        <dbReference type="ARBA" id="ARBA00006068"/>
    </source>
</evidence>
<gene>
    <name evidence="6" type="ORF">HCJ92_17565</name>
</gene>
<dbReference type="PANTHER" id="PTHR33392:SF6">
    <property type="entry name" value="POLYISOPRENYL-TEICHOIC ACID--PEPTIDOGLYCAN TEICHOIC ACID TRANSFERASE TAGU"/>
    <property type="match status" value="1"/>
</dbReference>
<dbReference type="Pfam" id="PF13399">
    <property type="entry name" value="LytR_C"/>
    <property type="match status" value="1"/>
</dbReference>
<feature type="region of interest" description="Disordered" evidence="2">
    <location>
        <begin position="500"/>
        <end position="526"/>
    </location>
</feature>
<accession>A0ABX1AUU3</accession>
<feature type="domain" description="Cell envelope-related transcriptional attenuator" evidence="4">
    <location>
        <begin position="178"/>
        <end position="332"/>
    </location>
</feature>
<sequence>MITDTAGRPCSPGSLPPRSPRVVTGSRYRERITVVRPPGWCAAGLRAPRPHRSYAPSGVTRPPFVRQAEVPTLPASRPQHPSSQRPRPSTGRRRRPRWGLRLSAVAAACVLLTGGVGHAMVSTIDTGVERVDPFHDLSNRPDTSKGLNFLLIGNDSREGITAEEKEKFRIGGEACHCADTIILVHLSEDRERASVVSLPRDSYAELPAHNFEAGGGERHPEHPDKMNAALSHGGPSLMVRTVEKMTGVRIDHYLEVNFLSFMRGVDEIGGVDVCTVRPLKDEKSGLDIPPGTSTLSGGEALQYVRARSVDPSADFGRMQRQQKFLAAFVDKAVSTDVLLNPAKLRRTADVMLESVRVDPEFGVDQMLELSRALGGFDASSAELTSVPVDGSGKKLPNGGSTVAWDEEGAERLFAAIREDRPLAGAAADEPPEADETESDESDEGEAEEAAGGERTDDGPRGAVPVELAPEEVRVRVENASTTAGLAARADEQLAATGFSTDGLTAEDDPGSASTSQSRTTITHGPEQRAEAAVLRAALPDAQLREVADHGDRLLVAVGEDFDRVQPVRDGRRPMSSQEWKDGGFGAATGDQIICD</sequence>
<keyword evidence="7" id="KW-1185">Reference proteome</keyword>
<proteinExistence type="inferred from homology"/>
<feature type="transmembrane region" description="Helical" evidence="3">
    <location>
        <begin position="102"/>
        <end position="121"/>
    </location>
</feature>
<keyword evidence="3" id="KW-0812">Transmembrane</keyword>
<comment type="similarity">
    <text evidence="1">Belongs to the LytR/CpsA/Psr (LCP) family.</text>
</comment>
<organism evidence="6 7">
    <name type="scientific">Streptomyces spiramenti</name>
    <dbReference type="NCBI Taxonomy" id="2720606"/>
    <lineage>
        <taxon>Bacteria</taxon>
        <taxon>Bacillati</taxon>
        <taxon>Actinomycetota</taxon>
        <taxon>Actinomycetes</taxon>
        <taxon>Kitasatosporales</taxon>
        <taxon>Streptomycetaceae</taxon>
        <taxon>Streptomyces</taxon>
    </lineage>
</organism>
<name>A0ABX1AUU3_9ACTN</name>
<dbReference type="NCBIfam" id="TIGR00350">
    <property type="entry name" value="lytR_cpsA_psr"/>
    <property type="match status" value="1"/>
</dbReference>
<comment type="caution">
    <text evidence="6">The sequence shown here is derived from an EMBL/GenBank/DDBJ whole genome shotgun (WGS) entry which is preliminary data.</text>
</comment>
<feature type="compositionally biased region" description="Low complexity" evidence="2">
    <location>
        <begin position="76"/>
        <end position="89"/>
    </location>
</feature>
<dbReference type="Gene3D" id="3.40.630.190">
    <property type="entry name" value="LCP protein"/>
    <property type="match status" value="1"/>
</dbReference>
<reference evidence="6 7" key="1">
    <citation type="submission" date="2020-03" db="EMBL/GenBank/DDBJ databases">
        <title>Draft genome of Streptomyces sp. ventii, isolated from the Axial Seamount in the Pacific Ocean, and resequencing of the two type strains Streptomyces lonarensis strain NCL 716 and Streptomyces bohaiensis strain 11A07.</title>
        <authorList>
            <person name="Loughran R.M."/>
            <person name="Pfannmuller K.M."/>
            <person name="Wasson B.J."/>
            <person name="Deadmond M.C."/>
            <person name="Paddock B.E."/>
            <person name="Koyack M.J."/>
            <person name="Gallegos D.A."/>
            <person name="Mitchell E.A."/>
            <person name="Ushijima B."/>
            <person name="Saw J.H."/>
            <person name="Mcphail K.L."/>
            <person name="Videau P."/>
        </authorList>
    </citation>
    <scope>NUCLEOTIDE SEQUENCE [LARGE SCALE GENOMIC DNA]</scope>
    <source>
        <strain evidence="7">5675061</strain>
    </source>
</reference>
<feature type="region of interest" description="Disordered" evidence="2">
    <location>
        <begin position="1"/>
        <end position="29"/>
    </location>
</feature>
<dbReference type="InterPro" id="IPR027381">
    <property type="entry name" value="LytR/CpsA/Psr_C"/>
</dbReference>
<keyword evidence="3" id="KW-0472">Membrane</keyword>
<dbReference type="PANTHER" id="PTHR33392">
    <property type="entry name" value="POLYISOPRENYL-TEICHOIC ACID--PEPTIDOGLYCAN TEICHOIC ACID TRANSFERASE TAGU"/>
    <property type="match status" value="1"/>
</dbReference>
<evidence type="ECO:0000256" key="3">
    <source>
        <dbReference type="SAM" id="Phobius"/>
    </source>
</evidence>
<feature type="region of interest" description="Disordered" evidence="2">
    <location>
        <begin position="42"/>
        <end position="97"/>
    </location>
</feature>
<dbReference type="Gene3D" id="3.30.70.2390">
    <property type="match status" value="1"/>
</dbReference>
<dbReference type="InterPro" id="IPR004474">
    <property type="entry name" value="LytR_CpsA_psr"/>
</dbReference>
<dbReference type="EMBL" id="JAAVJB010000165">
    <property type="protein sequence ID" value="NJP68060.1"/>
    <property type="molecule type" value="Genomic_DNA"/>
</dbReference>
<evidence type="ECO:0000256" key="2">
    <source>
        <dbReference type="SAM" id="MobiDB-lite"/>
    </source>
</evidence>
<protein>
    <submittedName>
        <fullName evidence="6">LCP family protein</fullName>
    </submittedName>
</protein>
<feature type="domain" description="LytR/CpsA/Psr regulator C-terminal" evidence="5">
    <location>
        <begin position="471"/>
        <end position="561"/>
    </location>
</feature>
<feature type="compositionally biased region" description="Polar residues" evidence="2">
    <location>
        <begin position="511"/>
        <end position="522"/>
    </location>
</feature>
<evidence type="ECO:0000313" key="7">
    <source>
        <dbReference type="Proteomes" id="UP000746503"/>
    </source>
</evidence>
<dbReference type="Pfam" id="PF03816">
    <property type="entry name" value="LytR_cpsA_psr"/>
    <property type="match status" value="1"/>
</dbReference>
<feature type="region of interest" description="Disordered" evidence="2">
    <location>
        <begin position="566"/>
        <end position="589"/>
    </location>
</feature>
<evidence type="ECO:0000313" key="6">
    <source>
        <dbReference type="EMBL" id="NJP68060.1"/>
    </source>
</evidence>
<feature type="compositionally biased region" description="Acidic residues" evidence="2">
    <location>
        <begin position="429"/>
        <end position="450"/>
    </location>
</feature>
<dbReference type="Proteomes" id="UP000746503">
    <property type="component" value="Unassembled WGS sequence"/>
</dbReference>